<evidence type="ECO:0000313" key="8">
    <source>
        <dbReference type="EMBL" id="KTD74821.1"/>
    </source>
</evidence>
<evidence type="ECO:0000313" key="9">
    <source>
        <dbReference type="Proteomes" id="UP000054729"/>
    </source>
</evidence>
<dbReference type="InterPro" id="IPR000182">
    <property type="entry name" value="GNAT_dom"/>
</dbReference>
<dbReference type="PANTHER" id="PTHR36449">
    <property type="entry name" value="ACETYLTRANSFERASE-RELATED"/>
    <property type="match status" value="1"/>
</dbReference>
<sequence length="171" mass="19252">MMEEEEYIIEQLDKHDRSNFSCGRDELDRYLQTQASQDIKKNMSVTYVLSEQGSDVVFGYCSISTIGIFPGDLPESLIKKLPKYPVLPGVLLGRLAVDEKYKRRGLGGLLLIDAMKRTIAVGKQVGIVAIVVHAKDDKAISFYKHYGFLALSENNFKLFLPLKTIQGLHLE</sequence>
<evidence type="ECO:0000256" key="1">
    <source>
        <dbReference type="ARBA" id="ARBA00009342"/>
    </source>
</evidence>
<dbReference type="EMBL" id="LNZB01000060">
    <property type="protein sequence ID" value="KTD74821.1"/>
    <property type="molecule type" value="Genomic_DNA"/>
</dbReference>
<dbReference type="Pfam" id="PF08445">
    <property type="entry name" value="FR47"/>
    <property type="match status" value="1"/>
</dbReference>
<comment type="catalytic activity">
    <reaction evidence="6">
        <text>glycyl-tRNA(Gly) + acetyl-CoA = N-acetylglycyl-tRNA(Gly) + CoA + H(+)</text>
        <dbReference type="Rhea" id="RHEA:81867"/>
        <dbReference type="Rhea" id="RHEA-COMP:9683"/>
        <dbReference type="Rhea" id="RHEA-COMP:19766"/>
        <dbReference type="ChEBI" id="CHEBI:15378"/>
        <dbReference type="ChEBI" id="CHEBI:57287"/>
        <dbReference type="ChEBI" id="CHEBI:57288"/>
        <dbReference type="ChEBI" id="CHEBI:78522"/>
        <dbReference type="ChEBI" id="CHEBI:232036"/>
    </reaction>
</comment>
<accession>A0A0W1A0C7</accession>
<dbReference type="InterPro" id="IPR016181">
    <property type="entry name" value="Acyl_CoA_acyltransferase"/>
</dbReference>
<evidence type="ECO:0000256" key="6">
    <source>
        <dbReference type="ARBA" id="ARBA00049880"/>
    </source>
</evidence>
<keyword evidence="2" id="KW-0678">Repressor</keyword>
<keyword evidence="5" id="KW-0012">Acyltransferase</keyword>
<keyword evidence="3" id="KW-1277">Toxin-antitoxin system</keyword>
<protein>
    <submittedName>
        <fullName evidence="8">N-acetyltransferase GCN5</fullName>
    </submittedName>
</protein>
<dbReference type="InterPro" id="IPR013653">
    <property type="entry name" value="GCN5-like_dom"/>
</dbReference>
<dbReference type="PROSITE" id="PS51186">
    <property type="entry name" value="GNAT"/>
    <property type="match status" value="1"/>
</dbReference>
<dbReference type="GO" id="GO:0016747">
    <property type="term" value="F:acyltransferase activity, transferring groups other than amino-acyl groups"/>
    <property type="evidence" value="ECO:0007669"/>
    <property type="project" value="InterPro"/>
</dbReference>
<feature type="domain" description="N-acetyltransferase" evidence="7">
    <location>
        <begin position="7"/>
        <end position="166"/>
    </location>
</feature>
<evidence type="ECO:0000256" key="3">
    <source>
        <dbReference type="ARBA" id="ARBA00022649"/>
    </source>
</evidence>
<gene>
    <name evidence="8" type="ORF">Lwal_2862</name>
</gene>
<keyword evidence="4 8" id="KW-0808">Transferase</keyword>
<dbReference type="PANTHER" id="PTHR36449:SF1">
    <property type="entry name" value="ACETYLTRANSFERASE"/>
    <property type="match status" value="1"/>
</dbReference>
<reference evidence="8 9" key="1">
    <citation type="submission" date="2015-11" db="EMBL/GenBank/DDBJ databases">
        <title>Genomic analysis of 38 Legionella species identifies large and diverse effector repertoires.</title>
        <authorList>
            <person name="Burstein D."/>
            <person name="Amaro F."/>
            <person name="Zusman T."/>
            <person name="Lifshitz Z."/>
            <person name="Cohen O."/>
            <person name="Gilbert J.A."/>
            <person name="Pupko T."/>
            <person name="Shuman H.A."/>
            <person name="Segal G."/>
        </authorList>
    </citation>
    <scope>NUCLEOTIDE SEQUENCE [LARGE SCALE GENOMIC DNA]</scope>
    <source>
        <strain evidence="8 9">ATCC 51914</strain>
    </source>
</reference>
<comment type="caution">
    <text evidence="8">The sequence shown here is derived from an EMBL/GenBank/DDBJ whole genome shotgun (WGS) entry which is preliminary data.</text>
</comment>
<proteinExistence type="inferred from homology"/>
<dbReference type="SUPFAM" id="SSF55729">
    <property type="entry name" value="Acyl-CoA N-acyltransferases (Nat)"/>
    <property type="match status" value="1"/>
</dbReference>
<dbReference type="OrthoDB" id="9799147at2"/>
<dbReference type="STRING" id="66969.Lwal_2862"/>
<evidence type="ECO:0000256" key="4">
    <source>
        <dbReference type="ARBA" id="ARBA00022679"/>
    </source>
</evidence>
<evidence type="ECO:0000256" key="5">
    <source>
        <dbReference type="ARBA" id="ARBA00023315"/>
    </source>
</evidence>
<dbReference type="PATRIC" id="fig|66969.6.peg.3105"/>
<organism evidence="8 9">
    <name type="scientific">Legionella waltersii</name>
    <dbReference type="NCBI Taxonomy" id="66969"/>
    <lineage>
        <taxon>Bacteria</taxon>
        <taxon>Pseudomonadati</taxon>
        <taxon>Pseudomonadota</taxon>
        <taxon>Gammaproteobacteria</taxon>
        <taxon>Legionellales</taxon>
        <taxon>Legionellaceae</taxon>
        <taxon>Legionella</taxon>
    </lineage>
</organism>
<evidence type="ECO:0000259" key="7">
    <source>
        <dbReference type="PROSITE" id="PS51186"/>
    </source>
</evidence>
<name>A0A0W1A0C7_9GAMM</name>
<dbReference type="Proteomes" id="UP000054729">
    <property type="component" value="Unassembled WGS sequence"/>
</dbReference>
<dbReference type="Gene3D" id="3.40.630.30">
    <property type="match status" value="1"/>
</dbReference>
<dbReference type="AlphaFoldDB" id="A0A0W1A0C7"/>
<keyword evidence="9" id="KW-1185">Reference proteome</keyword>
<comment type="similarity">
    <text evidence="1">Belongs to the acetyltransferase family. GNAT subfamily.</text>
</comment>
<evidence type="ECO:0000256" key="2">
    <source>
        <dbReference type="ARBA" id="ARBA00022491"/>
    </source>
</evidence>
<dbReference type="RefSeq" id="WP_065235673.1">
    <property type="nucleotide sequence ID" value="NZ_CAAAIQ010000010.1"/>
</dbReference>